<evidence type="ECO:0000313" key="2">
    <source>
        <dbReference type="EMBL" id="SIS92351.1"/>
    </source>
</evidence>
<evidence type="ECO:0000313" key="3">
    <source>
        <dbReference type="Proteomes" id="UP000186744"/>
    </source>
</evidence>
<protein>
    <submittedName>
        <fullName evidence="2">Uncharacterized protein</fullName>
    </submittedName>
</protein>
<organism evidence="2 3">
    <name type="scientific">Chryseobacterium ureilyticum</name>
    <dbReference type="NCBI Taxonomy" id="373668"/>
    <lineage>
        <taxon>Bacteria</taxon>
        <taxon>Pseudomonadati</taxon>
        <taxon>Bacteroidota</taxon>
        <taxon>Flavobacteriia</taxon>
        <taxon>Flavobacteriales</taxon>
        <taxon>Weeksellaceae</taxon>
        <taxon>Chryseobacterium group</taxon>
        <taxon>Chryseobacterium</taxon>
    </lineage>
</organism>
<proteinExistence type="predicted"/>
<evidence type="ECO:0000256" key="1">
    <source>
        <dbReference type="SAM" id="MobiDB-lite"/>
    </source>
</evidence>
<dbReference type="AlphaFoldDB" id="A0A1N7N2D3"/>
<dbReference type="Proteomes" id="UP000186744">
    <property type="component" value="Unassembled WGS sequence"/>
</dbReference>
<dbReference type="RefSeq" id="WP_167369978.1">
    <property type="nucleotide sequence ID" value="NZ_FTOL01000003.1"/>
</dbReference>
<keyword evidence="3" id="KW-1185">Reference proteome</keyword>
<sequence length="57" mass="6455">MKTSKKMMGLKSLSREEQKKIGGGKLPVKDPWNDDGCGWTMCRNQFGRCTAFIEQCV</sequence>
<gene>
    <name evidence="2" type="ORF">SAMN05421786_103135</name>
</gene>
<reference evidence="3" key="1">
    <citation type="submission" date="2017-01" db="EMBL/GenBank/DDBJ databases">
        <authorList>
            <person name="Varghese N."/>
            <person name="Submissions S."/>
        </authorList>
    </citation>
    <scope>NUCLEOTIDE SEQUENCE [LARGE SCALE GENOMIC DNA]</scope>
    <source>
        <strain evidence="3">DSM 18017</strain>
    </source>
</reference>
<dbReference type="EMBL" id="FTOL01000003">
    <property type="protein sequence ID" value="SIS92351.1"/>
    <property type="molecule type" value="Genomic_DNA"/>
</dbReference>
<accession>A0A1N7N2D3</accession>
<name>A0A1N7N2D3_9FLAO</name>
<feature type="region of interest" description="Disordered" evidence="1">
    <location>
        <begin position="1"/>
        <end position="27"/>
    </location>
</feature>